<reference evidence="10" key="1">
    <citation type="submission" date="2022-11" db="EMBL/GenBank/DDBJ databases">
        <title>Larsenimonas rhizosphaerae sp. nov., isolated from a tidal mudflat.</title>
        <authorList>
            <person name="Lee S.D."/>
            <person name="Kim I.S."/>
        </authorList>
    </citation>
    <scope>NUCLEOTIDE SEQUENCE</scope>
    <source>
        <strain evidence="10">GH2-1</strain>
    </source>
</reference>
<sequence length="578" mass="61546">MTVADRFKSVRYRLIGAFGSGVVVVVALGLFGAYGIHEANGDLERVYKNNLIATQSLGTIKSELSEIRGKSLSMTTLRDDAQSAEILKAVQASQDAVNTSLAAYYPAMVSSGEEREVAIRFINTYDAMSAGLERMLAAIRASNYDQARDLYVSDVRASFHEARDISNQLLAIQNDQSATFYANSMARSNTEQWVIWLAIVVAAVSTAIVGLWTIRSVIAPLLKARELAASIAEGELDNDIDTRRADEFGDMLRGLHAMQQRLSAVVTRMHSNSESVQVAAKEIASGNDDLSRRTQEQAASLEQTAASMEEMTSTVRQNADNAQQANQLAASVSEKAVHGGEVVGKAVQAMEEINASSKKIADIIGLIDEIAFQTNLLALNAAVEAARAGEQGRGFAVVASEVRNLAQRSAKAAKEITGLVEESVVRVESGSKLVSLSGDTLADIVASVKQVSGIVAEITHASQEQSTGIDQVNQAVSQMDQGTQQNAALVEEAAAASRTLEEQAEELRQEVAFFKLGRAVASTGGQRKAAPSSRPAVPPAARASRPAAASAPGRLPAAKAHRREAVSAVGNDDDWETF</sequence>
<dbReference type="GO" id="GO:0005886">
    <property type="term" value="C:plasma membrane"/>
    <property type="evidence" value="ECO:0007669"/>
    <property type="project" value="TreeGrafter"/>
</dbReference>
<evidence type="ECO:0000256" key="2">
    <source>
        <dbReference type="ARBA" id="ARBA00022481"/>
    </source>
</evidence>
<feature type="transmembrane region" description="Helical" evidence="7">
    <location>
        <begin position="12"/>
        <end position="36"/>
    </location>
</feature>
<name>A0AA41ZFY9_9GAMM</name>
<dbReference type="InterPro" id="IPR003660">
    <property type="entry name" value="HAMP_dom"/>
</dbReference>
<gene>
    <name evidence="10" type="ORF">OQ287_04305</name>
</gene>
<keyword evidence="2" id="KW-0488">Methylation</keyword>
<dbReference type="PROSITE" id="PS50885">
    <property type="entry name" value="HAMP"/>
    <property type="match status" value="1"/>
</dbReference>
<keyword evidence="11" id="KW-1185">Reference proteome</keyword>
<feature type="region of interest" description="Disordered" evidence="6">
    <location>
        <begin position="524"/>
        <end position="578"/>
    </location>
</feature>
<dbReference type="Gene3D" id="1.10.287.950">
    <property type="entry name" value="Methyl-accepting chemotaxis protein"/>
    <property type="match status" value="1"/>
</dbReference>
<proteinExistence type="inferred from homology"/>
<dbReference type="InterPro" id="IPR024478">
    <property type="entry name" value="HlyB_4HB_MCP"/>
</dbReference>
<dbReference type="FunFam" id="1.10.287.950:FF:000001">
    <property type="entry name" value="Methyl-accepting chemotaxis sensory transducer"/>
    <property type="match status" value="1"/>
</dbReference>
<evidence type="ECO:0000313" key="10">
    <source>
        <dbReference type="EMBL" id="MCX2523454.1"/>
    </source>
</evidence>
<dbReference type="SMART" id="SM00304">
    <property type="entry name" value="HAMP"/>
    <property type="match status" value="1"/>
</dbReference>
<dbReference type="SUPFAM" id="SSF58104">
    <property type="entry name" value="Methyl-accepting chemotaxis protein (MCP) signaling domain"/>
    <property type="match status" value="1"/>
</dbReference>
<evidence type="ECO:0000256" key="1">
    <source>
        <dbReference type="ARBA" id="ARBA00004370"/>
    </source>
</evidence>
<keyword evidence="7" id="KW-0812">Transmembrane</keyword>
<dbReference type="Pfam" id="PF00672">
    <property type="entry name" value="HAMP"/>
    <property type="match status" value="1"/>
</dbReference>
<dbReference type="GO" id="GO:0004888">
    <property type="term" value="F:transmembrane signaling receptor activity"/>
    <property type="evidence" value="ECO:0007669"/>
    <property type="project" value="InterPro"/>
</dbReference>
<feature type="transmembrane region" description="Helical" evidence="7">
    <location>
        <begin position="193"/>
        <end position="214"/>
    </location>
</feature>
<dbReference type="InterPro" id="IPR004089">
    <property type="entry name" value="MCPsignal_dom"/>
</dbReference>
<comment type="similarity">
    <text evidence="4">Belongs to the methyl-accepting chemotaxis (MCP) protein family.</text>
</comment>
<evidence type="ECO:0000256" key="3">
    <source>
        <dbReference type="ARBA" id="ARBA00023224"/>
    </source>
</evidence>
<dbReference type="EMBL" id="JAPIVE010000001">
    <property type="protein sequence ID" value="MCX2523454.1"/>
    <property type="molecule type" value="Genomic_DNA"/>
</dbReference>
<dbReference type="Pfam" id="PF12729">
    <property type="entry name" value="4HB_MCP_1"/>
    <property type="match status" value="1"/>
</dbReference>
<dbReference type="GO" id="GO:0006935">
    <property type="term" value="P:chemotaxis"/>
    <property type="evidence" value="ECO:0007669"/>
    <property type="project" value="InterPro"/>
</dbReference>
<dbReference type="PROSITE" id="PS50111">
    <property type="entry name" value="CHEMOTAXIS_TRANSDUC_2"/>
    <property type="match status" value="1"/>
</dbReference>
<dbReference type="PRINTS" id="PR00260">
    <property type="entry name" value="CHEMTRNSDUCR"/>
</dbReference>
<dbReference type="InterPro" id="IPR051310">
    <property type="entry name" value="MCP_chemotaxis"/>
</dbReference>
<evidence type="ECO:0000313" key="11">
    <source>
        <dbReference type="Proteomes" id="UP001165678"/>
    </source>
</evidence>
<dbReference type="GO" id="GO:0007165">
    <property type="term" value="P:signal transduction"/>
    <property type="evidence" value="ECO:0007669"/>
    <property type="project" value="UniProtKB-KW"/>
</dbReference>
<dbReference type="Pfam" id="PF00015">
    <property type="entry name" value="MCPsignal"/>
    <property type="match status" value="1"/>
</dbReference>
<dbReference type="InterPro" id="IPR004090">
    <property type="entry name" value="Chemotax_Me-accpt_rcpt"/>
</dbReference>
<dbReference type="AlphaFoldDB" id="A0AA41ZFY9"/>
<accession>A0AA41ZFY9</accession>
<dbReference type="CDD" id="cd06225">
    <property type="entry name" value="HAMP"/>
    <property type="match status" value="1"/>
</dbReference>
<comment type="caution">
    <text evidence="10">The sequence shown here is derived from an EMBL/GenBank/DDBJ whole genome shotgun (WGS) entry which is preliminary data.</text>
</comment>
<evidence type="ECO:0000256" key="5">
    <source>
        <dbReference type="PROSITE-ProRule" id="PRU00284"/>
    </source>
</evidence>
<evidence type="ECO:0000259" key="8">
    <source>
        <dbReference type="PROSITE" id="PS50111"/>
    </source>
</evidence>
<dbReference type="CDD" id="cd11386">
    <property type="entry name" value="MCP_signal"/>
    <property type="match status" value="1"/>
</dbReference>
<evidence type="ECO:0000256" key="7">
    <source>
        <dbReference type="SAM" id="Phobius"/>
    </source>
</evidence>
<dbReference type="SMART" id="SM00283">
    <property type="entry name" value="MA"/>
    <property type="match status" value="1"/>
</dbReference>
<feature type="compositionally biased region" description="Low complexity" evidence="6">
    <location>
        <begin position="529"/>
        <end position="558"/>
    </location>
</feature>
<keyword evidence="7" id="KW-1133">Transmembrane helix</keyword>
<organism evidence="10 11">
    <name type="scientific">Larsenimonas rhizosphaerae</name>
    <dbReference type="NCBI Taxonomy" id="2944682"/>
    <lineage>
        <taxon>Bacteria</taxon>
        <taxon>Pseudomonadati</taxon>
        <taxon>Pseudomonadota</taxon>
        <taxon>Gammaproteobacteria</taxon>
        <taxon>Oceanospirillales</taxon>
        <taxon>Halomonadaceae</taxon>
        <taxon>Larsenimonas</taxon>
    </lineage>
</organism>
<dbReference type="PANTHER" id="PTHR43531">
    <property type="entry name" value="PROTEIN ICFG"/>
    <property type="match status" value="1"/>
</dbReference>
<comment type="subcellular location">
    <subcellularLocation>
        <location evidence="1">Membrane</location>
    </subcellularLocation>
</comment>
<evidence type="ECO:0000259" key="9">
    <source>
        <dbReference type="PROSITE" id="PS50885"/>
    </source>
</evidence>
<keyword evidence="3 5" id="KW-0807">Transducer</keyword>
<feature type="domain" description="Methyl-accepting transducer" evidence="8">
    <location>
        <begin position="272"/>
        <end position="501"/>
    </location>
</feature>
<keyword evidence="7" id="KW-0472">Membrane</keyword>
<protein>
    <submittedName>
        <fullName evidence="10">Methyl-accepting chemotaxis protein</fullName>
    </submittedName>
</protein>
<evidence type="ECO:0000256" key="4">
    <source>
        <dbReference type="ARBA" id="ARBA00029447"/>
    </source>
</evidence>
<dbReference type="Proteomes" id="UP001165678">
    <property type="component" value="Unassembled WGS sequence"/>
</dbReference>
<feature type="domain" description="HAMP" evidence="9">
    <location>
        <begin position="215"/>
        <end position="267"/>
    </location>
</feature>
<dbReference type="PANTHER" id="PTHR43531:SF14">
    <property type="entry name" value="METHYL-ACCEPTING CHEMOTAXIS PROTEIN I-RELATED"/>
    <property type="match status" value="1"/>
</dbReference>
<dbReference type="RefSeq" id="WP_265895700.1">
    <property type="nucleotide sequence ID" value="NZ_JAPIVE010000001.1"/>
</dbReference>
<evidence type="ECO:0000256" key="6">
    <source>
        <dbReference type="SAM" id="MobiDB-lite"/>
    </source>
</evidence>